<evidence type="ECO:0000313" key="8">
    <source>
        <dbReference type="Proteomes" id="UP000050975"/>
    </source>
</evidence>
<dbReference type="InterPro" id="IPR029063">
    <property type="entry name" value="SAM-dependent_MTases_sf"/>
</dbReference>
<dbReference type="GO" id="GO:0008757">
    <property type="term" value="F:S-adenosylmethionine-dependent methyltransferase activity"/>
    <property type="evidence" value="ECO:0007669"/>
    <property type="project" value="InterPro"/>
</dbReference>
<dbReference type="PANTHER" id="PTHR43667:SF1">
    <property type="entry name" value="CYCLOPROPANE-FATTY-ACYL-PHOSPHOLIPID SYNTHASE"/>
    <property type="match status" value="1"/>
</dbReference>
<dbReference type="Gene3D" id="3.40.50.150">
    <property type="entry name" value="Vaccinia Virus protein VP39"/>
    <property type="match status" value="1"/>
</dbReference>
<dbReference type="CDD" id="cd02440">
    <property type="entry name" value="AdoMet_MTases"/>
    <property type="match status" value="1"/>
</dbReference>
<accession>A0A0S8K3P8</accession>
<dbReference type="InterPro" id="IPR013216">
    <property type="entry name" value="Methyltransf_11"/>
</dbReference>
<keyword evidence="4" id="KW-0949">S-adenosyl-L-methionine</keyword>
<gene>
    <name evidence="7" type="ORF">AMJ74_00195</name>
</gene>
<dbReference type="GO" id="GO:0032259">
    <property type="term" value="P:methylation"/>
    <property type="evidence" value="ECO:0007669"/>
    <property type="project" value="UniProtKB-KW"/>
</dbReference>
<comment type="similarity">
    <text evidence="1">Belongs to the CFA/CMAS family.</text>
</comment>
<dbReference type="SUPFAM" id="SSF53335">
    <property type="entry name" value="S-adenosyl-L-methionine-dependent methyltransferases"/>
    <property type="match status" value="1"/>
</dbReference>
<keyword evidence="3" id="KW-0808">Transferase</keyword>
<evidence type="ECO:0000259" key="6">
    <source>
        <dbReference type="Pfam" id="PF08241"/>
    </source>
</evidence>
<name>A0A0S8K3P8_UNCW3</name>
<evidence type="ECO:0000256" key="4">
    <source>
        <dbReference type="ARBA" id="ARBA00022691"/>
    </source>
</evidence>
<evidence type="ECO:0000256" key="5">
    <source>
        <dbReference type="ARBA" id="ARBA00023098"/>
    </source>
</evidence>
<dbReference type="AlphaFoldDB" id="A0A0S8K3P8"/>
<dbReference type="Pfam" id="PF08241">
    <property type="entry name" value="Methyltransf_11"/>
    <property type="match status" value="1"/>
</dbReference>
<evidence type="ECO:0000256" key="3">
    <source>
        <dbReference type="ARBA" id="ARBA00022679"/>
    </source>
</evidence>
<reference evidence="7 8" key="1">
    <citation type="journal article" date="2015" name="Microbiome">
        <title>Genomic resolution of linkages in carbon, nitrogen, and sulfur cycling among widespread estuary sediment bacteria.</title>
        <authorList>
            <person name="Baker B.J."/>
            <person name="Lazar C.S."/>
            <person name="Teske A.P."/>
            <person name="Dick G.J."/>
        </authorList>
    </citation>
    <scope>NUCLEOTIDE SEQUENCE [LARGE SCALE GENOMIC DNA]</scope>
    <source>
        <strain evidence="7">SM1_77</strain>
    </source>
</reference>
<evidence type="ECO:0000256" key="2">
    <source>
        <dbReference type="ARBA" id="ARBA00022603"/>
    </source>
</evidence>
<keyword evidence="5" id="KW-0443">Lipid metabolism</keyword>
<evidence type="ECO:0000256" key="1">
    <source>
        <dbReference type="ARBA" id="ARBA00010815"/>
    </source>
</evidence>
<protein>
    <recommendedName>
        <fullName evidence="6">Methyltransferase type 11 domain-containing protein</fullName>
    </recommendedName>
</protein>
<dbReference type="Proteomes" id="UP000050975">
    <property type="component" value="Unassembled WGS sequence"/>
</dbReference>
<proteinExistence type="inferred from homology"/>
<dbReference type="GO" id="GO:0006629">
    <property type="term" value="P:lipid metabolic process"/>
    <property type="evidence" value="ECO:0007669"/>
    <property type="project" value="UniProtKB-KW"/>
</dbReference>
<sequence>MKHKLTSINYFELELIFCHKILKLNSLHYGYWRPSDKIDINNLRKAQARYTKHLLDFIPRGTKNILDVGCGVGDNAMVLEKKGYSVTGVTPDKYQYEILKSMNNDNISLELTKFENLKTDKKFDCILMSESSHYFDMDVGLKKSKDLLVRNGYLLVANIFRKKQSKEFGETHIESEWVNCAEKYGFNIIQRRDITKNVLPTLVFGEEMYKKYLAPIGEIIDVYFKKSSPARAKIIELIFAKDIKRLFSLQNYLYEHLNSSIFEKTARYLVFLLQKS</sequence>
<organism evidence="7 8">
    <name type="scientific">candidate division WOR_3 bacterium SM1_77</name>
    <dbReference type="NCBI Taxonomy" id="1703778"/>
    <lineage>
        <taxon>Bacteria</taxon>
        <taxon>Bacteria division WOR-3</taxon>
    </lineage>
</organism>
<comment type="caution">
    <text evidence="7">The sequence shown here is derived from an EMBL/GenBank/DDBJ whole genome shotgun (WGS) entry which is preliminary data.</text>
</comment>
<feature type="domain" description="Methyltransferase type 11" evidence="6">
    <location>
        <begin position="66"/>
        <end position="155"/>
    </location>
</feature>
<keyword evidence="2" id="KW-0489">Methyltransferase</keyword>
<dbReference type="InterPro" id="IPR050723">
    <property type="entry name" value="CFA/CMAS"/>
</dbReference>
<dbReference type="EMBL" id="LJVE01000001">
    <property type="protein sequence ID" value="KPL16003.1"/>
    <property type="molecule type" value="Genomic_DNA"/>
</dbReference>
<dbReference type="PANTHER" id="PTHR43667">
    <property type="entry name" value="CYCLOPROPANE-FATTY-ACYL-PHOSPHOLIPID SYNTHASE"/>
    <property type="match status" value="1"/>
</dbReference>
<evidence type="ECO:0000313" key="7">
    <source>
        <dbReference type="EMBL" id="KPL16003.1"/>
    </source>
</evidence>